<feature type="compositionally biased region" description="Acidic residues" evidence="6">
    <location>
        <begin position="1"/>
        <end position="11"/>
    </location>
</feature>
<feature type="compositionally biased region" description="Basic and acidic residues" evidence="6">
    <location>
        <begin position="469"/>
        <end position="478"/>
    </location>
</feature>
<organism evidence="7 8">
    <name type="scientific">Mesorhabditis belari</name>
    <dbReference type="NCBI Taxonomy" id="2138241"/>
    <lineage>
        <taxon>Eukaryota</taxon>
        <taxon>Metazoa</taxon>
        <taxon>Ecdysozoa</taxon>
        <taxon>Nematoda</taxon>
        <taxon>Chromadorea</taxon>
        <taxon>Rhabditida</taxon>
        <taxon>Rhabditina</taxon>
        <taxon>Rhabditomorpha</taxon>
        <taxon>Rhabditoidea</taxon>
        <taxon>Rhabditidae</taxon>
        <taxon>Mesorhabditinae</taxon>
        <taxon>Mesorhabditis</taxon>
    </lineage>
</organism>
<feature type="region of interest" description="Disordered" evidence="6">
    <location>
        <begin position="1"/>
        <end position="37"/>
    </location>
</feature>
<evidence type="ECO:0000256" key="6">
    <source>
        <dbReference type="SAM" id="MobiDB-lite"/>
    </source>
</evidence>
<dbReference type="InterPro" id="IPR011990">
    <property type="entry name" value="TPR-like_helical_dom_sf"/>
</dbReference>
<dbReference type="SUPFAM" id="SSF48452">
    <property type="entry name" value="TPR-like"/>
    <property type="match status" value="1"/>
</dbReference>
<name>A0AAF3EIL3_9BILA</name>
<evidence type="ECO:0000313" key="8">
    <source>
        <dbReference type="WBParaSite" id="MBELARI_LOCUS13862"/>
    </source>
</evidence>
<dbReference type="Proteomes" id="UP000887575">
    <property type="component" value="Unassembled WGS sequence"/>
</dbReference>
<dbReference type="Pfam" id="PF23241">
    <property type="entry name" value="HAT_PRP39_C"/>
    <property type="match status" value="1"/>
</dbReference>
<dbReference type="AlphaFoldDB" id="A0AAF3EIL3"/>
<evidence type="ECO:0000313" key="7">
    <source>
        <dbReference type="Proteomes" id="UP000887575"/>
    </source>
</evidence>
<dbReference type="Gene3D" id="1.25.40.10">
    <property type="entry name" value="Tetratricopeptide repeat domain"/>
    <property type="match status" value="2"/>
</dbReference>
<feature type="compositionally biased region" description="Acidic residues" evidence="6">
    <location>
        <begin position="19"/>
        <end position="36"/>
    </location>
</feature>
<dbReference type="GO" id="GO:0006397">
    <property type="term" value="P:mRNA processing"/>
    <property type="evidence" value="ECO:0007669"/>
    <property type="project" value="UniProtKB-KW"/>
</dbReference>
<protein>
    <recommendedName>
        <fullName evidence="9">Squamous cell carcinoma antigen recognized by T-cells 3</fullName>
    </recommendedName>
</protein>
<sequence length="504" mass="59147">MSSDEVDSDSDVEMKKEEEQDDDNGTMDIEDLEEQIEATRKQLAADPYDVSSHEKLCALLRKNGDLDELTEARNAWNDVSPLPAAEWIRWIKDQQSIDDTLEAMTAIFEKSFQDFQYADVWLEYVQWACGHGPDFAKKVFEQAVEAIGLRFDKGALMWEAYLDLLAILFEAASDEHRDKEFKLICTFCMSVGLNLLTSTMLMKQSKKEVEQEHNKTAKKLGEFKTWEKKLEESEFSIDVFSQYLEFEKDRGDISRIKSFFERIVEKHPDCENLWYNYGQWVEDTLKRAADIRCVYERATMVEGQRVSSPDDGRALYTTYVYLLRRRGDCNQDYSLAGEIYAEGQKVLQEAWGHNWDPQFTFRKNYTWFAFTRLKDYKLGHRFWEDILASGGGRFADKWLAAIRDERQFGNDLTTARKMFYRALNSVSDHPHQIFEAIIQFEREVGTLEQLQTALDKVNTQVLQRASRPQKKEREDNKTQKHNSNRPNTLRLLQMKNTWRMTFSE</sequence>
<keyword evidence="5" id="KW-0539">Nucleus</keyword>
<feature type="region of interest" description="Disordered" evidence="6">
    <location>
        <begin position="459"/>
        <end position="486"/>
    </location>
</feature>
<dbReference type="Pfam" id="PF23240">
    <property type="entry name" value="HAT_PRP39_N"/>
    <property type="match status" value="1"/>
</dbReference>
<reference evidence="8" key="1">
    <citation type="submission" date="2024-02" db="UniProtKB">
        <authorList>
            <consortium name="WormBaseParasite"/>
        </authorList>
    </citation>
    <scope>IDENTIFICATION</scope>
</reference>
<keyword evidence="7" id="KW-1185">Reference proteome</keyword>
<dbReference type="PANTHER" id="PTHR17204">
    <property type="entry name" value="PRE-MRNA PROCESSING PROTEIN PRP39-RELATED"/>
    <property type="match status" value="1"/>
</dbReference>
<keyword evidence="3" id="KW-0677">Repeat</keyword>
<evidence type="ECO:0008006" key="9">
    <source>
        <dbReference type="Google" id="ProtNLM"/>
    </source>
</evidence>
<keyword evidence="2" id="KW-0507">mRNA processing</keyword>
<dbReference type="InterPro" id="IPR059164">
    <property type="entry name" value="HAT_PRP39_C"/>
</dbReference>
<dbReference type="GO" id="GO:0005634">
    <property type="term" value="C:nucleus"/>
    <property type="evidence" value="ECO:0007669"/>
    <property type="project" value="UniProtKB-SubCell"/>
</dbReference>
<dbReference type="SMART" id="SM00386">
    <property type="entry name" value="HAT"/>
    <property type="match status" value="5"/>
</dbReference>
<evidence type="ECO:0000256" key="3">
    <source>
        <dbReference type="ARBA" id="ARBA00022737"/>
    </source>
</evidence>
<dbReference type="InterPro" id="IPR003107">
    <property type="entry name" value="HAT"/>
</dbReference>
<evidence type="ECO:0000256" key="2">
    <source>
        <dbReference type="ARBA" id="ARBA00022664"/>
    </source>
</evidence>
<evidence type="ECO:0000256" key="4">
    <source>
        <dbReference type="ARBA" id="ARBA00023187"/>
    </source>
</evidence>
<comment type="subcellular location">
    <subcellularLocation>
        <location evidence="1">Nucleus</location>
    </subcellularLocation>
</comment>
<dbReference type="GO" id="GO:0008380">
    <property type="term" value="P:RNA splicing"/>
    <property type="evidence" value="ECO:0007669"/>
    <property type="project" value="UniProtKB-KW"/>
</dbReference>
<dbReference type="WBParaSite" id="MBELARI_LOCUS13862">
    <property type="protein sequence ID" value="MBELARI_LOCUS13862"/>
    <property type="gene ID" value="MBELARI_LOCUS13862"/>
</dbReference>
<accession>A0AAF3EIL3</accession>
<dbReference type="PANTHER" id="PTHR17204:SF25">
    <property type="entry name" value="RRM DOMAIN-CONTAINING PROTEIN"/>
    <property type="match status" value="1"/>
</dbReference>
<keyword evidence="4" id="KW-0508">mRNA splicing</keyword>
<proteinExistence type="predicted"/>
<evidence type="ECO:0000256" key="5">
    <source>
        <dbReference type="ARBA" id="ARBA00023242"/>
    </source>
</evidence>
<evidence type="ECO:0000256" key="1">
    <source>
        <dbReference type="ARBA" id="ARBA00004123"/>
    </source>
</evidence>